<evidence type="ECO:0000256" key="3">
    <source>
        <dbReference type="ARBA" id="ARBA00004245"/>
    </source>
</evidence>
<evidence type="ECO:0000256" key="11">
    <source>
        <dbReference type="ARBA" id="ARBA00037938"/>
    </source>
</evidence>
<keyword evidence="9" id="KW-0539">Nucleus</keyword>
<keyword evidence="4" id="KW-1003">Cell membrane</keyword>
<evidence type="ECO:0000256" key="6">
    <source>
        <dbReference type="ARBA" id="ARBA00022794"/>
    </source>
</evidence>
<keyword evidence="7" id="KW-0472">Membrane</keyword>
<reference evidence="14" key="2">
    <citation type="submission" date="2025-08" db="UniProtKB">
        <authorList>
            <consortium name="Ensembl"/>
        </authorList>
    </citation>
    <scope>IDENTIFICATION</scope>
</reference>
<evidence type="ECO:0000256" key="9">
    <source>
        <dbReference type="ARBA" id="ARBA00023242"/>
    </source>
</evidence>
<dbReference type="GO" id="GO:0005634">
    <property type="term" value="C:nucleus"/>
    <property type="evidence" value="ECO:0007669"/>
    <property type="project" value="UniProtKB-SubCell"/>
</dbReference>
<dbReference type="InterPro" id="IPR048777">
    <property type="entry name" value="CATIP_N"/>
</dbReference>
<keyword evidence="5" id="KW-0963">Cytoplasm</keyword>
<dbReference type="GO" id="GO:0044782">
    <property type="term" value="P:cilium organization"/>
    <property type="evidence" value="ECO:0007669"/>
    <property type="project" value="TreeGrafter"/>
</dbReference>
<evidence type="ECO:0000313" key="14">
    <source>
        <dbReference type="Ensembl" id="ENSDCDP00010008897.1"/>
    </source>
</evidence>
<dbReference type="CDD" id="cd22973">
    <property type="entry name" value="DD_CATIP"/>
    <property type="match status" value="1"/>
</dbReference>
<dbReference type="GO" id="GO:0030041">
    <property type="term" value="P:actin filament polymerization"/>
    <property type="evidence" value="ECO:0007669"/>
    <property type="project" value="TreeGrafter"/>
</dbReference>
<evidence type="ECO:0000313" key="15">
    <source>
        <dbReference type="Proteomes" id="UP000694580"/>
    </source>
</evidence>
<comment type="subcellular location">
    <subcellularLocation>
        <location evidence="2">Cell membrane</location>
    </subcellularLocation>
    <subcellularLocation>
        <location evidence="3">Cytoplasm</location>
        <location evidence="3">Cytoskeleton</location>
    </subcellularLocation>
    <subcellularLocation>
        <location evidence="1">Nucleus</location>
    </subcellularLocation>
</comment>
<dbReference type="AlphaFoldDB" id="A0AAY4AJ28"/>
<reference evidence="14" key="3">
    <citation type="submission" date="2025-09" db="UniProtKB">
        <authorList>
            <consortium name="Ensembl"/>
        </authorList>
    </citation>
    <scope>IDENTIFICATION</scope>
</reference>
<evidence type="ECO:0000256" key="12">
    <source>
        <dbReference type="ARBA" id="ARBA00039249"/>
    </source>
</evidence>
<dbReference type="Ensembl" id="ENSDCDT00010009337.1">
    <property type="protein sequence ID" value="ENSDCDP00010008897.1"/>
    <property type="gene ID" value="ENSDCDG00010004003.1"/>
</dbReference>
<organism evidence="14 15">
    <name type="scientific">Denticeps clupeoides</name>
    <name type="common">denticle herring</name>
    <dbReference type="NCBI Taxonomy" id="299321"/>
    <lineage>
        <taxon>Eukaryota</taxon>
        <taxon>Metazoa</taxon>
        <taxon>Chordata</taxon>
        <taxon>Craniata</taxon>
        <taxon>Vertebrata</taxon>
        <taxon>Euteleostomi</taxon>
        <taxon>Actinopterygii</taxon>
        <taxon>Neopterygii</taxon>
        <taxon>Teleostei</taxon>
        <taxon>Clupei</taxon>
        <taxon>Clupeiformes</taxon>
        <taxon>Denticipitoidei</taxon>
        <taxon>Denticipitidae</taxon>
        <taxon>Denticeps</taxon>
    </lineage>
</organism>
<dbReference type="SUPFAM" id="SSF47391">
    <property type="entry name" value="Dimerization-anchoring domain of cAMP-dependent PK regulatory subunit"/>
    <property type="match status" value="1"/>
</dbReference>
<dbReference type="PANTHER" id="PTHR15505:SF3">
    <property type="entry name" value="CILIOGENESIS-ASSOCIATED TTC17-INTERACTING PROTEIN"/>
    <property type="match status" value="1"/>
</dbReference>
<feature type="domain" description="Ciliogenesis-associated TTC17-interacting protein N-terminal" evidence="13">
    <location>
        <begin position="18"/>
        <end position="244"/>
    </location>
</feature>
<evidence type="ECO:0000256" key="10">
    <source>
        <dbReference type="ARBA" id="ARBA00037538"/>
    </source>
</evidence>
<dbReference type="InterPro" id="IPR047501">
    <property type="entry name" value="DD_CATIP"/>
</dbReference>
<evidence type="ECO:0000256" key="7">
    <source>
        <dbReference type="ARBA" id="ARBA00023136"/>
    </source>
</evidence>
<comment type="function">
    <text evidence="10">Plays a role in primary ciliogenesis by modulating actin polymerization.</text>
</comment>
<keyword evidence="15" id="KW-1185">Reference proteome</keyword>
<dbReference type="PANTHER" id="PTHR15505">
    <property type="entry name" value="RIIA DOMAIN-CONTAINING PROTEIN 1"/>
    <property type="match status" value="1"/>
</dbReference>
<name>A0AAY4AJ28_9TELE</name>
<dbReference type="GO" id="GO:0005856">
    <property type="term" value="C:cytoskeleton"/>
    <property type="evidence" value="ECO:0007669"/>
    <property type="project" value="UniProtKB-SubCell"/>
</dbReference>
<evidence type="ECO:0000256" key="5">
    <source>
        <dbReference type="ARBA" id="ARBA00022490"/>
    </source>
</evidence>
<dbReference type="GO" id="GO:0005886">
    <property type="term" value="C:plasma membrane"/>
    <property type="evidence" value="ECO:0007669"/>
    <property type="project" value="UniProtKB-SubCell"/>
</dbReference>
<evidence type="ECO:0000256" key="2">
    <source>
        <dbReference type="ARBA" id="ARBA00004236"/>
    </source>
</evidence>
<dbReference type="GeneTree" id="ENSGT00940000154101"/>
<dbReference type="Pfam" id="PF21772">
    <property type="entry name" value="CATIP_N"/>
    <property type="match status" value="1"/>
</dbReference>
<evidence type="ECO:0000256" key="8">
    <source>
        <dbReference type="ARBA" id="ARBA00023212"/>
    </source>
</evidence>
<sequence length="358" mass="40185">MEDSSQKRTLEVKASGPALDLLASVGHHELQKCLFTDSLVAVSASGRELGEFCISVQKAGYNEEPCYLVHANSHGLIDGIPCGTSVMAYVSRTLETLEQKHHEYVMLKDHSLDRKSHIVRSEGQLVVNKVITEGEKVREDTSMFPLSSVQGFVSEAANLLIMRILALRKVLPENMVFLSFDSEMNMSSSTYRSLGSMQQMVGAEEADVFGIERTVETAGILRATWHCYFLCDGHLTNRAQVGSPVTMKLQKLPDLIGEELRDKEPILEKKPLIWEDDMQLYSTFLDQKEQLKADHVSYLKQHPELRALMLDFMQFLLLRKPSDVFSFASDYFAAFSSKHSTRETFTASQTATSENSAN</sequence>
<evidence type="ECO:0000256" key="4">
    <source>
        <dbReference type="ARBA" id="ARBA00022475"/>
    </source>
</evidence>
<keyword evidence="6" id="KW-0970">Cilium biogenesis/degradation</keyword>
<accession>A0AAY4AJ28</accession>
<evidence type="ECO:0000259" key="13">
    <source>
        <dbReference type="Pfam" id="PF21772"/>
    </source>
</evidence>
<comment type="similarity">
    <text evidence="11">Belongs to the CATIP family.</text>
</comment>
<evidence type="ECO:0000256" key="1">
    <source>
        <dbReference type="ARBA" id="ARBA00004123"/>
    </source>
</evidence>
<gene>
    <name evidence="14" type="primary">CATIP</name>
</gene>
<reference evidence="14 15" key="1">
    <citation type="submission" date="2020-06" db="EMBL/GenBank/DDBJ databases">
        <authorList>
            <consortium name="Wellcome Sanger Institute Data Sharing"/>
        </authorList>
    </citation>
    <scope>NUCLEOTIDE SEQUENCE [LARGE SCALE GENOMIC DNA]</scope>
</reference>
<protein>
    <recommendedName>
        <fullName evidence="12">Ciliogenesis-associated TTC17-interacting protein</fullName>
    </recommendedName>
</protein>
<dbReference type="Proteomes" id="UP000694580">
    <property type="component" value="Chromosome 4"/>
</dbReference>
<keyword evidence="8" id="KW-0206">Cytoskeleton</keyword>
<proteinExistence type="inferred from homology"/>